<dbReference type="EMBL" id="JBANRG010000105">
    <property type="protein sequence ID" value="KAK7435546.1"/>
    <property type="molecule type" value="Genomic_DNA"/>
</dbReference>
<feature type="region of interest" description="Disordered" evidence="1">
    <location>
        <begin position="115"/>
        <end position="135"/>
    </location>
</feature>
<feature type="compositionally biased region" description="Acidic residues" evidence="1">
    <location>
        <begin position="115"/>
        <end position="133"/>
    </location>
</feature>
<feature type="compositionally biased region" description="Acidic residues" evidence="1">
    <location>
        <begin position="78"/>
        <end position="92"/>
    </location>
</feature>
<evidence type="ECO:0000313" key="3">
    <source>
        <dbReference type="Proteomes" id="UP001498398"/>
    </source>
</evidence>
<accession>A0ABR1IKZ4</accession>
<name>A0ABR1IKZ4_9AGAR</name>
<gene>
    <name evidence="2" type="ORF">VKT23_019597</name>
</gene>
<sequence length="202" mass="21806">MVHGKTRKAVVVDTHMTRIHGSAPTYKKTRNQDAQNIDSAITPAVAPCTGTQGIPPVSTEPEIQTQLDLLDVGSDSESGNDEDELTDDDEDAPLASISVPIISFDEIVQDLNETELDNENGGDGDGDGDEVGTDNDRLLENLFDYPSLSDPNSQTFSFMTAFWNKGEENLHTEVTLHETIISSLPLDNSDTDSEGPDDLADA</sequence>
<evidence type="ECO:0000256" key="1">
    <source>
        <dbReference type="SAM" id="MobiDB-lite"/>
    </source>
</evidence>
<protein>
    <submittedName>
        <fullName evidence="2">Uncharacterized protein</fullName>
    </submittedName>
</protein>
<evidence type="ECO:0000313" key="2">
    <source>
        <dbReference type="EMBL" id="KAK7435546.1"/>
    </source>
</evidence>
<reference evidence="2 3" key="1">
    <citation type="submission" date="2024-01" db="EMBL/GenBank/DDBJ databases">
        <title>A draft genome for the cacao thread blight pathogen Marasmiellus scandens.</title>
        <authorList>
            <person name="Baruah I.K."/>
            <person name="Leung J."/>
            <person name="Bukari Y."/>
            <person name="Amoako-Attah I."/>
            <person name="Meinhardt L.W."/>
            <person name="Bailey B.A."/>
            <person name="Cohen S.P."/>
        </authorList>
    </citation>
    <scope>NUCLEOTIDE SEQUENCE [LARGE SCALE GENOMIC DNA]</scope>
    <source>
        <strain evidence="2 3">GH-19</strain>
    </source>
</reference>
<keyword evidence="3" id="KW-1185">Reference proteome</keyword>
<dbReference type="Proteomes" id="UP001498398">
    <property type="component" value="Unassembled WGS sequence"/>
</dbReference>
<comment type="caution">
    <text evidence="2">The sequence shown here is derived from an EMBL/GenBank/DDBJ whole genome shotgun (WGS) entry which is preliminary data.</text>
</comment>
<organism evidence="2 3">
    <name type="scientific">Marasmiellus scandens</name>
    <dbReference type="NCBI Taxonomy" id="2682957"/>
    <lineage>
        <taxon>Eukaryota</taxon>
        <taxon>Fungi</taxon>
        <taxon>Dikarya</taxon>
        <taxon>Basidiomycota</taxon>
        <taxon>Agaricomycotina</taxon>
        <taxon>Agaricomycetes</taxon>
        <taxon>Agaricomycetidae</taxon>
        <taxon>Agaricales</taxon>
        <taxon>Marasmiineae</taxon>
        <taxon>Omphalotaceae</taxon>
        <taxon>Marasmiellus</taxon>
    </lineage>
</organism>
<proteinExistence type="predicted"/>
<feature type="region of interest" description="Disordered" evidence="1">
    <location>
        <begin position="72"/>
        <end position="95"/>
    </location>
</feature>